<name>A0A438GWS2_VITVI</name>
<evidence type="ECO:0000313" key="3">
    <source>
        <dbReference type="Proteomes" id="UP000288805"/>
    </source>
</evidence>
<evidence type="ECO:0000256" key="1">
    <source>
        <dbReference type="SAM" id="Phobius"/>
    </source>
</evidence>
<protein>
    <submittedName>
        <fullName evidence="2">Uncharacterized protein</fullName>
    </submittedName>
</protein>
<reference evidence="2 3" key="1">
    <citation type="journal article" date="2018" name="PLoS Genet.">
        <title>Population sequencing reveals clonal diversity and ancestral inbreeding in the grapevine cultivar Chardonnay.</title>
        <authorList>
            <person name="Roach M.J."/>
            <person name="Johnson D.L."/>
            <person name="Bohlmann J."/>
            <person name="van Vuuren H.J."/>
            <person name="Jones S.J."/>
            <person name="Pretorius I.S."/>
            <person name="Schmidt S.A."/>
            <person name="Borneman A.R."/>
        </authorList>
    </citation>
    <scope>NUCLEOTIDE SEQUENCE [LARGE SCALE GENOMIC DNA]</scope>
    <source>
        <strain evidence="3">cv. Chardonnay</strain>
        <tissue evidence="2">Leaf</tissue>
    </source>
</reference>
<feature type="transmembrane region" description="Helical" evidence="1">
    <location>
        <begin position="274"/>
        <end position="295"/>
    </location>
</feature>
<dbReference type="Proteomes" id="UP000288805">
    <property type="component" value="Unassembled WGS sequence"/>
</dbReference>
<keyword evidence="1" id="KW-0812">Transmembrane</keyword>
<accession>A0A438GWS2</accession>
<organism evidence="2 3">
    <name type="scientific">Vitis vinifera</name>
    <name type="common">Grape</name>
    <dbReference type="NCBI Taxonomy" id="29760"/>
    <lineage>
        <taxon>Eukaryota</taxon>
        <taxon>Viridiplantae</taxon>
        <taxon>Streptophyta</taxon>
        <taxon>Embryophyta</taxon>
        <taxon>Tracheophyta</taxon>
        <taxon>Spermatophyta</taxon>
        <taxon>Magnoliopsida</taxon>
        <taxon>eudicotyledons</taxon>
        <taxon>Gunneridae</taxon>
        <taxon>Pentapetalae</taxon>
        <taxon>rosids</taxon>
        <taxon>Vitales</taxon>
        <taxon>Vitaceae</taxon>
        <taxon>Viteae</taxon>
        <taxon>Vitis</taxon>
    </lineage>
</organism>
<dbReference type="AlphaFoldDB" id="A0A438GWS2"/>
<sequence>MNQQQTQARSELVPNAMSNNNFTVFEGSGNIHGVQNMESFNNSHLPPNFDCNNNVAGSGPMGLSNGFNGNYGSIAGNINGNLALSESVNSGYYAQGAYSSVGLRSTNQPPTRFSNITQQNNNPMLLPSLSLLQQNDLGNGGGDNSYLLDHLMNTTAPMESVSPLQFAESELDELFQGHLNNLHNNEIESGVEITGYVGNGIDQLDDYFLSFEPQNPNQASQQQGGGDFQETGFYHGYPNVNPAWNQASHNFKLDHAFGGINNDIVDSMFGRGMYYLYQLFLNMVCWDSLFSYIVYSNAGTSCSRRIARSEAGILKSWNQDQ</sequence>
<keyword evidence="1" id="KW-0472">Membrane</keyword>
<evidence type="ECO:0000313" key="2">
    <source>
        <dbReference type="EMBL" id="RVW76657.1"/>
    </source>
</evidence>
<comment type="caution">
    <text evidence="2">The sequence shown here is derived from an EMBL/GenBank/DDBJ whole genome shotgun (WGS) entry which is preliminary data.</text>
</comment>
<dbReference type="EMBL" id="QGNW01000325">
    <property type="protein sequence ID" value="RVW76657.1"/>
    <property type="molecule type" value="Genomic_DNA"/>
</dbReference>
<proteinExistence type="predicted"/>
<gene>
    <name evidence="2" type="ORF">CK203_049656</name>
</gene>
<keyword evidence="1" id="KW-1133">Transmembrane helix</keyword>